<evidence type="ECO:0000256" key="1">
    <source>
        <dbReference type="ARBA" id="ARBA00004953"/>
    </source>
</evidence>
<dbReference type="EMBL" id="JBHLVX010000060">
    <property type="protein sequence ID" value="MFC0269504.1"/>
    <property type="molecule type" value="Genomic_DNA"/>
</dbReference>
<comment type="caution">
    <text evidence="7">The sequence shown here is derived from an EMBL/GenBank/DDBJ whole genome shotgun (WGS) entry which is preliminary data.</text>
</comment>
<proteinExistence type="predicted"/>
<dbReference type="PANTHER" id="PTHR47036:SF1">
    <property type="entry name" value="COBALT-FACTOR III C(17)-METHYLTRANSFERASE-RELATED"/>
    <property type="match status" value="1"/>
</dbReference>
<dbReference type="Pfam" id="PF00590">
    <property type="entry name" value="TP_methylase"/>
    <property type="match status" value="1"/>
</dbReference>
<comment type="pathway">
    <text evidence="1">Cofactor biosynthesis; adenosylcobalamin biosynthesis.</text>
</comment>
<dbReference type="Proteomes" id="UP001589814">
    <property type="component" value="Unassembled WGS sequence"/>
</dbReference>
<keyword evidence="5" id="KW-0949">S-adenosyl-L-methionine</keyword>
<dbReference type="InterPro" id="IPR035996">
    <property type="entry name" value="4pyrrol_Methylase_sf"/>
</dbReference>
<sequence length="258" mass="27486">MSGRLMVIGLGPGEVPGMTVQAVEALERADCFYGYGPYLDRVLGADDPRRVASDNREEGERAREALERAAGGECVAVLSGGDPGVFAMAAAVCEQIERGPKSFRQLAVEIIPGVSAMLAAAAACGAPLGHDFCAISLSDNLKPWSTIERRLTLAAEAGLVMALYNPISKARPWQLGEALERLRDYLPGGTVVVFAHAAGRRNQSVVNTTLARASADQANMATLVIIGSEQTRVIKRTKQPPLIYTPRYAPGFEPGELH</sequence>
<dbReference type="InterPro" id="IPR014777">
    <property type="entry name" value="4pyrrole_Mease_sub1"/>
</dbReference>
<evidence type="ECO:0000256" key="3">
    <source>
        <dbReference type="ARBA" id="ARBA00022603"/>
    </source>
</evidence>
<name>A0ABV6G7I7_9GAMM</name>
<evidence type="ECO:0000313" key="8">
    <source>
        <dbReference type="Proteomes" id="UP001589814"/>
    </source>
</evidence>
<keyword evidence="3 7" id="KW-0489">Methyltransferase</keyword>
<dbReference type="InterPro" id="IPR000878">
    <property type="entry name" value="4pyrrol_Mease"/>
</dbReference>
<dbReference type="SUPFAM" id="SSF53790">
    <property type="entry name" value="Tetrapyrrole methylase"/>
    <property type="match status" value="1"/>
</dbReference>
<keyword evidence="4 7" id="KW-0808">Transferase</keyword>
<dbReference type="NCBIfam" id="TIGR01466">
    <property type="entry name" value="cobJ_cbiH"/>
    <property type="match status" value="1"/>
</dbReference>
<accession>A0ABV6G7I7</accession>
<reference evidence="7 8" key="1">
    <citation type="submission" date="2024-09" db="EMBL/GenBank/DDBJ databases">
        <authorList>
            <person name="Sun Q."/>
            <person name="Mori K."/>
        </authorList>
    </citation>
    <scope>NUCLEOTIDE SEQUENCE [LARGE SCALE GENOMIC DNA]</scope>
    <source>
        <strain evidence="7 8">CCM 7415</strain>
    </source>
</reference>
<dbReference type="InterPro" id="IPR051810">
    <property type="entry name" value="Precorrin_MeTrfase"/>
</dbReference>
<keyword evidence="2" id="KW-0169">Cobalamin biosynthesis</keyword>
<protein>
    <submittedName>
        <fullName evidence="7">Precorrin-3B C(17)-methyltransferase</fullName>
        <ecNumber evidence="7">2.1.1.131</ecNumber>
    </submittedName>
</protein>
<dbReference type="InterPro" id="IPR006363">
    <property type="entry name" value="Cbl_synth_CobJ/CibH_dom"/>
</dbReference>
<feature type="domain" description="Tetrapyrrole methylase" evidence="6">
    <location>
        <begin position="5"/>
        <end position="212"/>
    </location>
</feature>
<dbReference type="GO" id="GO:0030789">
    <property type="term" value="F:precorrin-3B C17-methyltransferase activity"/>
    <property type="evidence" value="ECO:0007669"/>
    <property type="project" value="UniProtKB-EC"/>
</dbReference>
<dbReference type="CDD" id="cd11646">
    <property type="entry name" value="Precorrin_3B_C17_MT"/>
    <property type="match status" value="1"/>
</dbReference>
<dbReference type="PANTHER" id="PTHR47036">
    <property type="entry name" value="COBALT-FACTOR III C(17)-METHYLTRANSFERASE-RELATED"/>
    <property type="match status" value="1"/>
</dbReference>
<dbReference type="RefSeq" id="WP_019951139.1">
    <property type="nucleotide sequence ID" value="NZ_JBHLVX010000060.1"/>
</dbReference>
<evidence type="ECO:0000256" key="2">
    <source>
        <dbReference type="ARBA" id="ARBA00022573"/>
    </source>
</evidence>
<keyword evidence="8" id="KW-1185">Reference proteome</keyword>
<dbReference type="InterPro" id="IPR014776">
    <property type="entry name" value="4pyrrole_Mease_sub2"/>
</dbReference>
<dbReference type="EC" id="2.1.1.131" evidence="7"/>
<gene>
    <name evidence="7" type="primary">cobJ</name>
    <name evidence="7" type="ORF">ACFFHW_16175</name>
</gene>
<evidence type="ECO:0000313" key="7">
    <source>
        <dbReference type="EMBL" id="MFC0269504.1"/>
    </source>
</evidence>
<dbReference type="Gene3D" id="3.30.950.10">
    <property type="entry name" value="Methyltransferase, Cobalt-precorrin-4 Transmethylase, Domain 2"/>
    <property type="match status" value="1"/>
</dbReference>
<evidence type="ECO:0000259" key="6">
    <source>
        <dbReference type="Pfam" id="PF00590"/>
    </source>
</evidence>
<dbReference type="Gene3D" id="3.40.1010.10">
    <property type="entry name" value="Cobalt-precorrin-4 Transmethylase, Domain 1"/>
    <property type="match status" value="1"/>
</dbReference>
<organism evidence="7 8">
    <name type="scientific">Kushneria aurantia</name>
    <dbReference type="NCBI Taxonomy" id="504092"/>
    <lineage>
        <taxon>Bacteria</taxon>
        <taxon>Pseudomonadati</taxon>
        <taxon>Pseudomonadota</taxon>
        <taxon>Gammaproteobacteria</taxon>
        <taxon>Oceanospirillales</taxon>
        <taxon>Halomonadaceae</taxon>
        <taxon>Kushneria</taxon>
    </lineage>
</organism>
<dbReference type="GO" id="GO:0032259">
    <property type="term" value="P:methylation"/>
    <property type="evidence" value="ECO:0007669"/>
    <property type="project" value="UniProtKB-KW"/>
</dbReference>
<evidence type="ECO:0000256" key="5">
    <source>
        <dbReference type="ARBA" id="ARBA00022691"/>
    </source>
</evidence>
<evidence type="ECO:0000256" key="4">
    <source>
        <dbReference type="ARBA" id="ARBA00022679"/>
    </source>
</evidence>